<feature type="transmembrane region" description="Helical" evidence="5">
    <location>
        <begin position="125"/>
        <end position="143"/>
    </location>
</feature>
<organism evidence="7 8">
    <name type="scientific">Corynebacterium aurimucosum</name>
    <dbReference type="NCBI Taxonomy" id="169292"/>
    <lineage>
        <taxon>Bacteria</taxon>
        <taxon>Bacillati</taxon>
        <taxon>Actinomycetota</taxon>
        <taxon>Actinomycetes</taxon>
        <taxon>Mycobacteriales</taxon>
        <taxon>Corynebacteriaceae</taxon>
        <taxon>Corynebacterium</taxon>
    </lineage>
</organism>
<keyword evidence="4 5" id="KW-0472">Membrane</keyword>
<dbReference type="GO" id="GO:0006508">
    <property type="term" value="P:proteolysis"/>
    <property type="evidence" value="ECO:0007669"/>
    <property type="project" value="UniProtKB-KW"/>
</dbReference>
<dbReference type="PANTHER" id="PTHR43731">
    <property type="entry name" value="RHOMBOID PROTEASE"/>
    <property type="match status" value="1"/>
</dbReference>
<evidence type="ECO:0000256" key="5">
    <source>
        <dbReference type="SAM" id="Phobius"/>
    </source>
</evidence>
<feature type="transmembrane region" description="Helical" evidence="5">
    <location>
        <begin position="98"/>
        <end position="118"/>
    </location>
</feature>
<dbReference type="GO" id="GO:0016020">
    <property type="term" value="C:membrane"/>
    <property type="evidence" value="ECO:0007669"/>
    <property type="project" value="UniProtKB-SubCell"/>
</dbReference>
<protein>
    <submittedName>
        <fullName evidence="7">Rhomboid family intramembrane serine protease</fullName>
    </submittedName>
</protein>
<evidence type="ECO:0000313" key="7">
    <source>
        <dbReference type="EMBL" id="TVU57188.1"/>
    </source>
</evidence>
<dbReference type="Proteomes" id="UP000320531">
    <property type="component" value="Unassembled WGS sequence"/>
</dbReference>
<sequence length="186" mass="20001">MGFLVVEWVIHIINFLFFGSELGQYGIRPLDFNGIWGIFTAPLLHANFEHLIGNSLPGAVFCFLIGLSGRKAWWEVTIIVVLIAGIGTWLLGGPGTSHIGASGMVYGWLAYLIVRGIFNRSLGQFLVGVGLGFAYSGLIWGVLPIYEGVSWQGHLFGAIGGIVAGMVITSDDPIKKVKPAPEGVTR</sequence>
<dbReference type="Pfam" id="PF01694">
    <property type="entry name" value="Rhomboid"/>
    <property type="match status" value="1"/>
</dbReference>
<evidence type="ECO:0000256" key="3">
    <source>
        <dbReference type="ARBA" id="ARBA00022989"/>
    </source>
</evidence>
<dbReference type="InterPro" id="IPR035952">
    <property type="entry name" value="Rhomboid-like_sf"/>
</dbReference>
<keyword evidence="7" id="KW-0378">Hydrolase</keyword>
<evidence type="ECO:0000313" key="8">
    <source>
        <dbReference type="Proteomes" id="UP000320531"/>
    </source>
</evidence>
<feature type="transmembrane region" description="Helical" evidence="5">
    <location>
        <begin position="149"/>
        <end position="168"/>
    </location>
</feature>
<reference evidence="7 8" key="1">
    <citation type="submission" date="2019-07" db="EMBL/GenBank/DDBJ databases">
        <title>Draft genome of C. aurimucosum strain 14-2523.</title>
        <authorList>
            <person name="Pacheco L.G.C."/>
            <person name="Aguiar E.R.G.R."/>
            <person name="Navas J."/>
            <person name="Santos C.S."/>
            <person name="Rocha D.J.P.G."/>
        </authorList>
    </citation>
    <scope>NUCLEOTIDE SEQUENCE [LARGE SCALE GENOMIC DNA]</scope>
    <source>
        <strain evidence="7 8">14-2523</strain>
    </source>
</reference>
<comment type="subcellular location">
    <subcellularLocation>
        <location evidence="1">Membrane</location>
        <topology evidence="1">Multi-pass membrane protein</topology>
    </subcellularLocation>
</comment>
<dbReference type="InterPro" id="IPR022764">
    <property type="entry name" value="Peptidase_S54_rhomboid_dom"/>
</dbReference>
<evidence type="ECO:0000256" key="4">
    <source>
        <dbReference type="ARBA" id="ARBA00023136"/>
    </source>
</evidence>
<feature type="transmembrane region" description="Helical" evidence="5">
    <location>
        <begin position="72"/>
        <end position="92"/>
    </location>
</feature>
<evidence type="ECO:0000259" key="6">
    <source>
        <dbReference type="Pfam" id="PF01694"/>
    </source>
</evidence>
<dbReference type="GO" id="GO:0004252">
    <property type="term" value="F:serine-type endopeptidase activity"/>
    <property type="evidence" value="ECO:0007669"/>
    <property type="project" value="InterPro"/>
</dbReference>
<feature type="domain" description="Peptidase S54 rhomboid" evidence="6">
    <location>
        <begin position="35"/>
        <end position="168"/>
    </location>
</feature>
<dbReference type="Gene3D" id="1.20.1540.10">
    <property type="entry name" value="Rhomboid-like"/>
    <property type="match status" value="1"/>
</dbReference>
<gene>
    <name evidence="7" type="ORF">FQK23_03580</name>
</gene>
<keyword evidence="3 5" id="KW-1133">Transmembrane helix</keyword>
<keyword evidence="7" id="KW-0645">Protease</keyword>
<dbReference type="EMBL" id="VMTY01000008">
    <property type="protein sequence ID" value="TVU57188.1"/>
    <property type="molecule type" value="Genomic_DNA"/>
</dbReference>
<dbReference type="AlphaFoldDB" id="A0A558GK08"/>
<dbReference type="PANTHER" id="PTHR43731:SF9">
    <property type="entry name" value="SLR1461 PROTEIN"/>
    <property type="match status" value="1"/>
</dbReference>
<dbReference type="SUPFAM" id="SSF144091">
    <property type="entry name" value="Rhomboid-like"/>
    <property type="match status" value="1"/>
</dbReference>
<evidence type="ECO:0000256" key="2">
    <source>
        <dbReference type="ARBA" id="ARBA00022692"/>
    </source>
</evidence>
<dbReference type="InterPro" id="IPR050925">
    <property type="entry name" value="Rhomboid_protease_S54"/>
</dbReference>
<accession>A0A558GK08</accession>
<name>A0A558GK08_9CORY</name>
<proteinExistence type="predicted"/>
<keyword evidence="2 5" id="KW-0812">Transmembrane</keyword>
<comment type="caution">
    <text evidence="7">The sequence shown here is derived from an EMBL/GenBank/DDBJ whole genome shotgun (WGS) entry which is preliminary data.</text>
</comment>
<evidence type="ECO:0000256" key="1">
    <source>
        <dbReference type="ARBA" id="ARBA00004141"/>
    </source>
</evidence>